<comment type="caution">
    <text evidence="2">The sequence shown here is derived from an EMBL/GenBank/DDBJ whole genome shotgun (WGS) entry which is preliminary data.</text>
</comment>
<evidence type="ECO:0000313" key="2">
    <source>
        <dbReference type="EMBL" id="MQY06885.1"/>
    </source>
</evidence>
<feature type="transmembrane region" description="Helical" evidence="1">
    <location>
        <begin position="218"/>
        <end position="237"/>
    </location>
</feature>
<dbReference type="Pfam" id="PF06772">
    <property type="entry name" value="LtrA"/>
    <property type="match status" value="1"/>
</dbReference>
<keyword evidence="1" id="KW-1133">Transmembrane helix</keyword>
<keyword evidence="3" id="KW-1185">Reference proteome</keyword>
<dbReference type="PANTHER" id="PTHR36840:SF1">
    <property type="entry name" value="BLL5714 PROTEIN"/>
    <property type="match status" value="1"/>
</dbReference>
<evidence type="ECO:0008006" key="4">
    <source>
        <dbReference type="Google" id="ProtNLM"/>
    </source>
</evidence>
<organism evidence="2 3">
    <name type="scientific">Actinomadura macrotermitis</name>
    <dbReference type="NCBI Taxonomy" id="2585200"/>
    <lineage>
        <taxon>Bacteria</taxon>
        <taxon>Bacillati</taxon>
        <taxon>Actinomycetota</taxon>
        <taxon>Actinomycetes</taxon>
        <taxon>Streptosporangiales</taxon>
        <taxon>Thermomonosporaceae</taxon>
        <taxon>Actinomadura</taxon>
    </lineage>
</organism>
<accession>A0A7K0C097</accession>
<feature type="transmembrane region" description="Helical" evidence="1">
    <location>
        <begin position="188"/>
        <end position="206"/>
    </location>
</feature>
<keyword evidence="1" id="KW-0472">Membrane</keyword>
<reference evidence="2 3" key="1">
    <citation type="submission" date="2019-10" db="EMBL/GenBank/DDBJ databases">
        <title>Actinomadura rubteroloni sp. nov. and Actinomadura macrotermitis sp. nov., isolated from the gut of fungus growing-termite Macrotermes natalensis.</title>
        <authorList>
            <person name="Benndorf R."/>
            <person name="Martin K."/>
            <person name="Kuefner M."/>
            <person name="De Beer W."/>
            <person name="Kaster A.-K."/>
            <person name="Vollmers J."/>
            <person name="Poulsen M."/>
            <person name="Beemelmanns C."/>
        </authorList>
    </citation>
    <scope>NUCLEOTIDE SEQUENCE [LARGE SCALE GENOMIC DNA]</scope>
    <source>
        <strain evidence="2 3">RB68</strain>
    </source>
</reference>
<feature type="transmembrane region" description="Helical" evidence="1">
    <location>
        <begin position="319"/>
        <end position="336"/>
    </location>
</feature>
<feature type="transmembrane region" description="Helical" evidence="1">
    <location>
        <begin position="342"/>
        <end position="363"/>
    </location>
</feature>
<protein>
    <recommendedName>
        <fullName evidence="4">Low temperature requirement protein A</fullName>
    </recommendedName>
</protein>
<evidence type="ECO:0000313" key="3">
    <source>
        <dbReference type="Proteomes" id="UP000487268"/>
    </source>
</evidence>
<dbReference type="RefSeq" id="WP_153536384.1">
    <property type="nucleotide sequence ID" value="NZ_WEGH01000003.1"/>
</dbReference>
<dbReference type="AlphaFoldDB" id="A0A7K0C097"/>
<dbReference type="EMBL" id="WEGH01000003">
    <property type="protein sequence ID" value="MQY06885.1"/>
    <property type="molecule type" value="Genomic_DNA"/>
</dbReference>
<feature type="transmembrane region" description="Helical" evidence="1">
    <location>
        <begin position="258"/>
        <end position="281"/>
    </location>
</feature>
<proteinExistence type="predicted"/>
<dbReference type="Proteomes" id="UP000487268">
    <property type="component" value="Unassembled WGS sequence"/>
</dbReference>
<feature type="transmembrane region" description="Helical" evidence="1">
    <location>
        <begin position="125"/>
        <end position="145"/>
    </location>
</feature>
<evidence type="ECO:0000256" key="1">
    <source>
        <dbReference type="SAM" id="Phobius"/>
    </source>
</evidence>
<dbReference type="PANTHER" id="PTHR36840">
    <property type="entry name" value="BLL5714 PROTEIN"/>
    <property type="match status" value="1"/>
</dbReference>
<dbReference type="InterPro" id="IPR010640">
    <property type="entry name" value="Low_temperature_requirement_A"/>
</dbReference>
<name>A0A7K0C097_9ACTN</name>
<sequence>MDDARTQPKRVTWAELFFDLVFVFAVTQVSALLHHDHSWAGAGRALVVFVPVYWAWVGMSVHADTRDVDNPLDRIGIFGVGLCALFMALATPLAYAERGLLFGASYYAARLLLAVLIFRGGRMALSPFSVAIVVSGPLLVAGGLADGGLRTGLWALAAAVDLLTPRLLRSRLTGLRFDADHMPERFGLFLLIALGESVVATGAAAASADRLGADVLGAVAASFVLVCALWWVYYHFAADAVRHALETAEVQTDIVRQVLSYGHLAFIAGVVALAGGLAEVVGHPGDHLHPGTAGLLFGGCALYLTTFGYTRWRMFRKMSWTRVAAGLVVLALLPAAPLVPALAALVLVAAVAVALNAVEFAVVRRRGGL</sequence>
<feature type="transmembrane region" description="Helical" evidence="1">
    <location>
        <begin position="75"/>
        <end position="94"/>
    </location>
</feature>
<dbReference type="OrthoDB" id="7698234at2"/>
<gene>
    <name evidence="2" type="ORF">ACRB68_49820</name>
</gene>
<feature type="transmembrane region" description="Helical" evidence="1">
    <location>
        <begin position="12"/>
        <end position="33"/>
    </location>
</feature>
<keyword evidence="1" id="KW-0812">Transmembrane</keyword>
<feature type="transmembrane region" description="Helical" evidence="1">
    <location>
        <begin position="293"/>
        <end position="312"/>
    </location>
</feature>
<feature type="transmembrane region" description="Helical" evidence="1">
    <location>
        <begin position="45"/>
        <end position="63"/>
    </location>
</feature>